<dbReference type="InterPro" id="IPR013783">
    <property type="entry name" value="Ig-like_fold"/>
</dbReference>
<dbReference type="Pfam" id="PF07588">
    <property type="entry name" value="DUF1554"/>
    <property type="match status" value="1"/>
</dbReference>
<dbReference type="InterPro" id="IPR016187">
    <property type="entry name" value="CTDL_fold"/>
</dbReference>
<dbReference type="EMBL" id="RQHF01000012">
    <property type="protein sequence ID" value="TGM59174.1"/>
    <property type="molecule type" value="Genomic_DNA"/>
</dbReference>
<dbReference type="RefSeq" id="WP_135657621.1">
    <property type="nucleotide sequence ID" value="NZ_RQHF01000012.1"/>
</dbReference>
<dbReference type="InterPro" id="IPR015919">
    <property type="entry name" value="Cadherin-like_sf"/>
</dbReference>
<gene>
    <name evidence="2" type="ORF">EHQ95_05540</name>
</gene>
<comment type="caution">
    <text evidence="2">The sequence shown here is derived from an EMBL/GenBank/DDBJ whole genome shotgun (WGS) entry which is preliminary data.</text>
</comment>
<dbReference type="SUPFAM" id="SSF49313">
    <property type="entry name" value="Cadherin-like"/>
    <property type="match status" value="1"/>
</dbReference>
<dbReference type="Gene3D" id="3.10.100.10">
    <property type="entry name" value="Mannose-Binding Protein A, subunit A"/>
    <property type="match status" value="1"/>
</dbReference>
<feature type="domain" description="DUF1554" evidence="1">
    <location>
        <begin position="264"/>
        <end position="397"/>
    </location>
</feature>
<dbReference type="PROSITE" id="PS51257">
    <property type="entry name" value="PROKAR_LIPOPROTEIN"/>
    <property type="match status" value="1"/>
</dbReference>
<protein>
    <submittedName>
        <fullName evidence="2">DUF1554 domain-containing protein</fullName>
    </submittedName>
</protein>
<keyword evidence="3" id="KW-1185">Reference proteome</keyword>
<dbReference type="SUPFAM" id="SSF56436">
    <property type="entry name" value="C-type lectin-like"/>
    <property type="match status" value="1"/>
</dbReference>
<dbReference type="Gene3D" id="2.60.40.10">
    <property type="entry name" value="Immunoglobulins"/>
    <property type="match status" value="1"/>
</dbReference>
<evidence type="ECO:0000259" key="1">
    <source>
        <dbReference type="Pfam" id="PF07588"/>
    </source>
</evidence>
<proteinExistence type="predicted"/>
<dbReference type="Pfam" id="PF05345">
    <property type="entry name" value="He_PIG"/>
    <property type="match status" value="1"/>
</dbReference>
<organism evidence="2 3">
    <name type="scientific">Leptospira vanthielii</name>
    <dbReference type="NCBI Taxonomy" id="293085"/>
    <lineage>
        <taxon>Bacteria</taxon>
        <taxon>Pseudomonadati</taxon>
        <taxon>Spirochaetota</taxon>
        <taxon>Spirochaetia</taxon>
        <taxon>Leptospirales</taxon>
        <taxon>Leptospiraceae</taxon>
        <taxon>Leptospira</taxon>
    </lineage>
</organism>
<dbReference type="InterPro" id="IPR016186">
    <property type="entry name" value="C-type_lectin-like/link_sf"/>
</dbReference>
<reference evidence="3" key="1">
    <citation type="journal article" date="2019" name="PLoS Negl. Trop. Dis.">
        <title>Revisiting the worldwide diversity of Leptospira species in the environment.</title>
        <authorList>
            <person name="Vincent A.T."/>
            <person name="Schiettekatte O."/>
            <person name="Bourhy P."/>
            <person name="Veyrier F.J."/>
            <person name="Picardeau M."/>
        </authorList>
    </citation>
    <scope>NUCLEOTIDE SEQUENCE [LARGE SCALE GENOMIC DNA]</scope>
    <source>
        <strain evidence="3">201601955</strain>
    </source>
</reference>
<dbReference type="Proteomes" id="UP000298112">
    <property type="component" value="Unassembled WGS sequence"/>
</dbReference>
<evidence type="ECO:0000313" key="2">
    <source>
        <dbReference type="EMBL" id="TGM59174.1"/>
    </source>
</evidence>
<accession>A0ABY2NQY4</accession>
<sequence length="437" mass="45989">MRFSLFVSFLCLGWFLSCNQVSPRDELLFTLVNGLNPINITTSSVSVGSSAKINVSSTNILLKYGTPQNFGISLVKEPTANVDITFTFTNTKLTINGSGTSPTPTPLTFTSGNYNVVQTVSLDSTIQTLDSSTLTITATSADPFYNTSGTVSISHQRIYLEYTGNSFIFQQGVSIPSLTPSITFVITNCSVTPALPTGLSLNASNCVISGTPTGGTQPATTYAVTATNGTDSDTHNISIQIEPTVYKVFVTAATFDGDLRGAAADGPAGADLKCGADANKPSTGSYKAMLTTDGGARRACDGTANCTNSGENIDWVFQFNKYYVRANDSASLFTPNSAGILPATFNNFSNPYAMAHAFDSGPIKTYWTGLAAPNYQWQVASAQVTNTCSNWTSGSVTPTASEGGRVGNSDATNYTAFRNGPNGVSCSTLNHLVCVEQ</sequence>
<evidence type="ECO:0000313" key="3">
    <source>
        <dbReference type="Proteomes" id="UP000298112"/>
    </source>
</evidence>
<name>A0ABY2NQY4_9LEPT</name>
<dbReference type="InterPro" id="IPR011448">
    <property type="entry name" value="DUF1554"/>
</dbReference>